<feature type="compositionally biased region" description="Basic and acidic residues" evidence="1">
    <location>
        <begin position="40"/>
        <end position="54"/>
    </location>
</feature>
<dbReference type="AlphaFoldDB" id="A0A212UAA7"/>
<dbReference type="EMBL" id="FYEW01000002">
    <property type="protein sequence ID" value="SNC75232.1"/>
    <property type="molecule type" value="Genomic_DNA"/>
</dbReference>
<evidence type="ECO:0000313" key="3">
    <source>
        <dbReference type="EMBL" id="SNC75232.1"/>
    </source>
</evidence>
<feature type="signal peptide" evidence="2">
    <location>
        <begin position="1"/>
        <end position="21"/>
    </location>
</feature>
<evidence type="ECO:0000256" key="2">
    <source>
        <dbReference type="SAM" id="SignalP"/>
    </source>
</evidence>
<dbReference type="Proteomes" id="UP000198131">
    <property type="component" value="Unassembled WGS sequence"/>
</dbReference>
<reference evidence="4" key="1">
    <citation type="submission" date="2017-06" db="EMBL/GenBank/DDBJ databases">
        <authorList>
            <person name="Varghese N."/>
            <person name="Submissions S."/>
        </authorList>
    </citation>
    <scope>NUCLEOTIDE SEQUENCE [LARGE SCALE GENOMIC DNA]</scope>
    <source>
        <strain evidence="4">DSM 11116</strain>
    </source>
</reference>
<keyword evidence="2" id="KW-0732">Signal</keyword>
<evidence type="ECO:0000313" key="4">
    <source>
        <dbReference type="Proteomes" id="UP000198131"/>
    </source>
</evidence>
<feature type="compositionally biased region" description="Basic residues" evidence="1">
    <location>
        <begin position="107"/>
        <end position="149"/>
    </location>
</feature>
<feature type="region of interest" description="Disordered" evidence="1">
    <location>
        <begin position="25"/>
        <end position="149"/>
    </location>
</feature>
<accession>A0A212UAA7</accession>
<keyword evidence="4" id="KW-1185">Reference proteome</keyword>
<dbReference type="OrthoDB" id="887346at2"/>
<feature type="compositionally biased region" description="Polar residues" evidence="1">
    <location>
        <begin position="25"/>
        <end position="35"/>
    </location>
</feature>
<organism evidence="3 4">
    <name type="scientific">Hymenobacter gelipurpurascens</name>
    <dbReference type="NCBI Taxonomy" id="89968"/>
    <lineage>
        <taxon>Bacteria</taxon>
        <taxon>Pseudomonadati</taxon>
        <taxon>Bacteroidota</taxon>
        <taxon>Cytophagia</taxon>
        <taxon>Cytophagales</taxon>
        <taxon>Hymenobacteraceae</taxon>
        <taxon>Hymenobacter</taxon>
    </lineage>
</organism>
<sequence>MMRKLYVLLVGLLLGSAPVLAQGEKQSSVSATVTPTALPGEERLSAQERAERDFLMPVRRKQAAALRTRSQEEGTTQPALEAVVRTLEEATAPKPEVEEKTAASPTYHRRSTSSSSRHRTTHRSSSSHKTTSKRKTTSSKKKSTHHRRR</sequence>
<gene>
    <name evidence="3" type="ORF">SAMN06265337_2771</name>
</gene>
<protein>
    <submittedName>
        <fullName evidence="3">Uncharacterized protein</fullName>
    </submittedName>
</protein>
<feature type="chain" id="PRO_5012194432" evidence="2">
    <location>
        <begin position="22"/>
        <end position="149"/>
    </location>
</feature>
<name>A0A212UAA7_9BACT</name>
<proteinExistence type="predicted"/>
<dbReference type="RefSeq" id="WP_141106558.1">
    <property type="nucleotide sequence ID" value="NZ_FYEW01000002.1"/>
</dbReference>
<evidence type="ECO:0000256" key="1">
    <source>
        <dbReference type="SAM" id="MobiDB-lite"/>
    </source>
</evidence>